<sequence>MINIKIFIKSSKINLYLQENIVSSVSYKFVYCKKKNNEKKLQERIP</sequence>
<protein>
    <submittedName>
        <fullName evidence="1">Uncharacterized protein</fullName>
    </submittedName>
</protein>
<accession>A0A0A2AKM6</accession>
<dbReference type="Proteomes" id="UP000030533">
    <property type="component" value="Unassembled WGS sequence"/>
</dbReference>
<evidence type="ECO:0000313" key="1">
    <source>
        <dbReference type="EMBL" id="KGG00989.1"/>
    </source>
</evidence>
<evidence type="ECO:0000313" key="2">
    <source>
        <dbReference type="Proteomes" id="UP000030533"/>
    </source>
</evidence>
<comment type="caution">
    <text evidence="1">The sequence shown here is derived from an EMBL/GenBank/DDBJ whole genome shotgun (WGS) entry which is preliminary data.</text>
</comment>
<organism evidence="1 2">
    <name type="scientific">Prochlorococcus marinus str. MIT 9314</name>
    <dbReference type="NCBI Taxonomy" id="167548"/>
    <lineage>
        <taxon>Bacteria</taxon>
        <taxon>Bacillati</taxon>
        <taxon>Cyanobacteriota</taxon>
        <taxon>Cyanophyceae</taxon>
        <taxon>Synechococcales</taxon>
        <taxon>Prochlorococcaceae</taxon>
        <taxon>Prochlorococcus</taxon>
    </lineage>
</organism>
<dbReference type="STRING" id="167548.EU98_1198"/>
<name>A0A0A2AKM6_PROMR</name>
<dbReference type="AlphaFoldDB" id="A0A0A2AKM6"/>
<reference evidence="2" key="1">
    <citation type="journal article" date="2014" name="Sci. Data">
        <title>Genomes of diverse isolates of the marine cyanobacterium Prochlorococcus.</title>
        <authorList>
            <person name="Biller S."/>
            <person name="Berube P."/>
            <person name="Thompson J."/>
            <person name="Kelly L."/>
            <person name="Roggensack S."/>
            <person name="Awad L."/>
            <person name="Roache-Johnson K."/>
            <person name="Ding H."/>
            <person name="Giovannoni S.J."/>
            <person name="Moore L.R."/>
            <person name="Chisholm S.W."/>
        </authorList>
    </citation>
    <scope>NUCLEOTIDE SEQUENCE [LARGE SCALE GENOMIC DNA]</scope>
    <source>
        <strain evidence="2">MIT 9314</strain>
    </source>
</reference>
<proteinExistence type="predicted"/>
<gene>
    <name evidence="1" type="ORF">EU98_1198</name>
</gene>
<dbReference type="EMBL" id="JNAO01000011">
    <property type="protein sequence ID" value="KGG00989.1"/>
    <property type="molecule type" value="Genomic_DNA"/>
</dbReference>